<evidence type="ECO:0000313" key="3">
    <source>
        <dbReference type="Proteomes" id="UP000745764"/>
    </source>
</evidence>
<reference evidence="2" key="1">
    <citation type="submission" date="2020-06" db="EMBL/GenBank/DDBJ databases">
        <authorList>
            <person name="Onetto C."/>
        </authorList>
    </citation>
    <scope>NUCLEOTIDE SEQUENCE</scope>
</reference>
<dbReference type="Proteomes" id="UP000745764">
    <property type="component" value="Unassembled WGS sequence"/>
</dbReference>
<dbReference type="OrthoDB" id="10323822at2759"/>
<protein>
    <submittedName>
        <fullName evidence="2">Uncharacterized protein</fullName>
    </submittedName>
</protein>
<feature type="compositionally biased region" description="Low complexity" evidence="1">
    <location>
        <begin position="29"/>
        <end position="43"/>
    </location>
</feature>
<proteinExistence type="predicted"/>
<dbReference type="EMBL" id="CAINUL010000015">
    <property type="protein sequence ID" value="CAD0112976.1"/>
    <property type="molecule type" value="Genomic_DNA"/>
</dbReference>
<dbReference type="AlphaFoldDB" id="A0A9N8PU45"/>
<organism evidence="2 3">
    <name type="scientific">Aureobasidium uvarum</name>
    <dbReference type="NCBI Taxonomy" id="2773716"/>
    <lineage>
        <taxon>Eukaryota</taxon>
        <taxon>Fungi</taxon>
        <taxon>Dikarya</taxon>
        <taxon>Ascomycota</taxon>
        <taxon>Pezizomycotina</taxon>
        <taxon>Dothideomycetes</taxon>
        <taxon>Dothideomycetidae</taxon>
        <taxon>Dothideales</taxon>
        <taxon>Saccotheciaceae</taxon>
        <taxon>Aureobasidium</taxon>
    </lineage>
</organism>
<comment type="caution">
    <text evidence="2">The sequence shown here is derived from an EMBL/GenBank/DDBJ whole genome shotgun (WGS) entry which is preliminary data.</text>
</comment>
<gene>
    <name evidence="2" type="ORF">AWRI4620_LOCUS7231</name>
</gene>
<evidence type="ECO:0000313" key="2">
    <source>
        <dbReference type="EMBL" id="CAD0112976.1"/>
    </source>
</evidence>
<sequence length="127" mass="14677">MPTSPGDPRDWEDFTWTHEEEPTAAGNTSSSNSSVSSLSDGFSGQREDPYDLLSMAPLIAENLRLRDKLEAVQRASGKISHHEWLLRHPNMPRRPQYGLIRMIVMRVWGWLERATQKVIDTYRWLRG</sequence>
<evidence type="ECO:0000256" key="1">
    <source>
        <dbReference type="SAM" id="MobiDB-lite"/>
    </source>
</evidence>
<feature type="region of interest" description="Disordered" evidence="1">
    <location>
        <begin position="1"/>
        <end position="44"/>
    </location>
</feature>
<accession>A0A9N8PU45</accession>
<name>A0A9N8PU45_9PEZI</name>
<keyword evidence="3" id="KW-1185">Reference proteome</keyword>
<feature type="compositionally biased region" description="Basic and acidic residues" evidence="1">
    <location>
        <begin position="7"/>
        <end position="21"/>
    </location>
</feature>